<comment type="caution">
    <text evidence="4">The sequence shown here is derived from an EMBL/GenBank/DDBJ whole genome shotgun (WGS) entry which is preliminary data.</text>
</comment>
<dbReference type="Gene3D" id="3.40.50.300">
    <property type="entry name" value="P-loop containing nucleotide triphosphate hydrolases"/>
    <property type="match status" value="1"/>
</dbReference>
<dbReference type="PANTHER" id="PTHR30486">
    <property type="entry name" value="TWITCHING MOTILITY PROTEIN PILT"/>
    <property type="match status" value="1"/>
</dbReference>
<dbReference type="Gene3D" id="3.30.450.380">
    <property type="match status" value="1"/>
</dbReference>
<organism evidence="4 5">
    <name type="scientific">Brevibacillus fulvus</name>
    <dbReference type="NCBI Taxonomy" id="1125967"/>
    <lineage>
        <taxon>Bacteria</taxon>
        <taxon>Bacillati</taxon>
        <taxon>Bacillota</taxon>
        <taxon>Bacilli</taxon>
        <taxon>Bacillales</taxon>
        <taxon>Paenibacillaceae</taxon>
        <taxon>Brevibacillus</taxon>
    </lineage>
</organism>
<dbReference type="CDD" id="cd01130">
    <property type="entry name" value="VirB11-like_ATPase"/>
    <property type="match status" value="1"/>
</dbReference>
<proteinExistence type="inferred from homology"/>
<keyword evidence="5" id="KW-1185">Reference proteome</keyword>
<feature type="domain" description="Bacterial type II secretion system protein E" evidence="3">
    <location>
        <begin position="161"/>
        <end position="437"/>
    </location>
</feature>
<dbReference type="InterPro" id="IPR001482">
    <property type="entry name" value="T2SS/T4SS_dom"/>
</dbReference>
<reference evidence="4" key="1">
    <citation type="submission" date="2021-01" db="EMBL/GenBank/DDBJ databases">
        <title>Genomic Encyclopedia of Type Strains, Phase IV (KMG-IV): sequencing the most valuable type-strain genomes for metagenomic binning, comparative biology and taxonomic classification.</title>
        <authorList>
            <person name="Goeker M."/>
        </authorList>
    </citation>
    <scope>NUCLEOTIDE SEQUENCE</scope>
    <source>
        <strain evidence="4">DSM 25523</strain>
    </source>
</reference>
<dbReference type="InterPro" id="IPR027417">
    <property type="entry name" value="P-loop_NTPase"/>
</dbReference>
<evidence type="ECO:0000313" key="5">
    <source>
        <dbReference type="Proteomes" id="UP000717624"/>
    </source>
</evidence>
<dbReference type="EMBL" id="JAFBEB010000021">
    <property type="protein sequence ID" value="MBM7592206.1"/>
    <property type="molecule type" value="Genomic_DNA"/>
</dbReference>
<evidence type="ECO:0000259" key="3">
    <source>
        <dbReference type="Pfam" id="PF00437"/>
    </source>
</evidence>
<dbReference type="RefSeq" id="WP_204519964.1">
    <property type="nucleotide sequence ID" value="NZ_BAABIN010000032.1"/>
</dbReference>
<evidence type="ECO:0000256" key="2">
    <source>
        <dbReference type="SAM" id="MobiDB-lite"/>
    </source>
</evidence>
<dbReference type="AlphaFoldDB" id="A0A938Y5B6"/>
<dbReference type="Proteomes" id="UP000717624">
    <property type="component" value="Unassembled WGS sequence"/>
</dbReference>
<sequence length="498" mass="56903">MSFDRKSLLGFGSSTKTERFDLQGSAKKDGPPLRRLSEAKRDDPLTALERPLVISKEMETAIRMQIVEKHGKRLWEEKSNPDFLEELCRDIRLLLELKTPLTSLQMEAEVDRLLHSLIGWGPLDALLEDPDITEIMFHRYDDLVVERKSSGRLERYPTQVFREEEELLRLIEQMAASMGREFNETKVELNTQLADGSRIAATHRVITPDGHMLTIRKHRELLTEADYLRYGSICEPMLQFLRWAIGLSRASGLVSGGTGSGKTHLLNMLSHFIPEHLSIITIEDVLEMKLHHPFVRRFLAKPPNHEGIGGFSIRDCVRLSLRKRPDVIIVGETRGGEIIDILWAMNTDHPGSWSTAHANSPRALIDSTLPILFGKADEKYSSIERNLMIGSALDLIVQVKRFEEDGSRKVVAITEVVGTGESHQEQIRRSCNVKQIVPERVYLQDIYVFEPREVVNGKVVGEFRWTGYKPERMIRTWLAKGIRAEEIERIFFAEPIPV</sequence>
<gene>
    <name evidence="4" type="ORF">JOD01_003868</name>
</gene>
<feature type="region of interest" description="Disordered" evidence="2">
    <location>
        <begin position="19"/>
        <end position="41"/>
    </location>
</feature>
<evidence type="ECO:0000313" key="4">
    <source>
        <dbReference type="EMBL" id="MBM7592206.1"/>
    </source>
</evidence>
<evidence type="ECO:0000256" key="1">
    <source>
        <dbReference type="ARBA" id="ARBA00006611"/>
    </source>
</evidence>
<name>A0A938Y5B6_9BACL</name>
<dbReference type="GO" id="GO:0016887">
    <property type="term" value="F:ATP hydrolysis activity"/>
    <property type="evidence" value="ECO:0007669"/>
    <property type="project" value="InterPro"/>
</dbReference>
<dbReference type="Pfam" id="PF00437">
    <property type="entry name" value="T2SSE"/>
    <property type="match status" value="1"/>
</dbReference>
<dbReference type="InterPro" id="IPR050921">
    <property type="entry name" value="T4SS_GSP_E_ATPase"/>
</dbReference>
<dbReference type="SUPFAM" id="SSF52540">
    <property type="entry name" value="P-loop containing nucleoside triphosphate hydrolases"/>
    <property type="match status" value="1"/>
</dbReference>
<accession>A0A938Y5B6</accession>
<protein>
    <submittedName>
        <fullName evidence="4">Pilus assembly protein CpaF</fullName>
    </submittedName>
</protein>
<comment type="similarity">
    <text evidence="1">Belongs to the GSP E family.</text>
</comment>
<dbReference type="PANTHER" id="PTHR30486:SF6">
    <property type="entry name" value="TYPE IV PILUS RETRACTATION ATPASE PILT"/>
    <property type="match status" value="1"/>
</dbReference>